<dbReference type="AlphaFoldDB" id="A0AAW5BLH1"/>
<evidence type="ECO:0000313" key="2">
    <source>
        <dbReference type="Proteomes" id="UP001299608"/>
    </source>
</evidence>
<dbReference type="InterPro" id="IPR027417">
    <property type="entry name" value="P-loop_NTPase"/>
</dbReference>
<dbReference type="Proteomes" id="UP001299608">
    <property type="component" value="Unassembled WGS sequence"/>
</dbReference>
<dbReference type="PANTHER" id="PTHR40453">
    <property type="entry name" value="PROTEIN YOEF"/>
    <property type="match status" value="1"/>
</dbReference>
<dbReference type="RefSeq" id="WP_238053395.1">
    <property type="nucleotide sequence ID" value="NZ_JAKNGE010000002.1"/>
</dbReference>
<dbReference type="SUPFAM" id="SSF52540">
    <property type="entry name" value="P-loop containing nucleoside triphosphate hydrolases"/>
    <property type="match status" value="1"/>
</dbReference>
<dbReference type="GO" id="GO:0006576">
    <property type="term" value="P:biogenic amine metabolic process"/>
    <property type="evidence" value="ECO:0007669"/>
    <property type="project" value="InterPro"/>
</dbReference>
<comment type="caution">
    <text evidence="1">The sequence shown here is derived from an EMBL/GenBank/DDBJ whole genome shotgun (WGS) entry which is preliminary data.</text>
</comment>
<gene>
    <name evidence="1" type="ORF">L0N08_02415</name>
</gene>
<name>A0AAW5BLH1_9FIRM</name>
<dbReference type="Gene3D" id="3.40.50.300">
    <property type="entry name" value="P-loop containing nucleotide triphosphate hydrolases"/>
    <property type="match status" value="1"/>
</dbReference>
<proteinExistence type="predicted"/>
<dbReference type="Pfam" id="PF10662">
    <property type="entry name" value="PduV-EutP"/>
    <property type="match status" value="1"/>
</dbReference>
<evidence type="ECO:0000313" key="1">
    <source>
        <dbReference type="EMBL" id="MCG4744258.1"/>
    </source>
</evidence>
<sequence length="191" mass="20749">MRKKRIMIIGAGRSGKSSLGRWLDQEAAAWDSTAQEAAAGTSAARRGTAGDSAGWRAAAGNLWSRRTPALVYRGNIMEAPGAYLESPWMRHHLIAAAQDAFCVLMLVDFMGKRDIYPPGFAKVFRQPVLGVVTKCSLIQADDGRLDNCRKQLARAGVREPYLITSVVDGIGLEALSREVMDCRIAAGIDNR</sequence>
<reference evidence="1" key="1">
    <citation type="submission" date="2022-01" db="EMBL/GenBank/DDBJ databases">
        <title>Collection of gut derived symbiotic bacterial strains cultured from healthy donors.</title>
        <authorList>
            <person name="Lin H."/>
            <person name="Kohout C."/>
            <person name="Waligurski E."/>
            <person name="Pamer E.G."/>
        </authorList>
    </citation>
    <scope>NUCLEOTIDE SEQUENCE</scope>
    <source>
        <strain evidence="1">DFI.6.55</strain>
    </source>
</reference>
<protein>
    <submittedName>
        <fullName evidence="1">EutP/PduV family microcompartment system protein</fullName>
    </submittedName>
</protein>
<accession>A0AAW5BLH1</accession>
<dbReference type="GO" id="GO:0005524">
    <property type="term" value="F:ATP binding"/>
    <property type="evidence" value="ECO:0007669"/>
    <property type="project" value="InterPro"/>
</dbReference>
<organism evidence="1 2">
    <name type="scientific">Enterocloster aldenensis</name>
    <dbReference type="NCBI Taxonomy" id="358742"/>
    <lineage>
        <taxon>Bacteria</taxon>
        <taxon>Bacillati</taxon>
        <taxon>Bacillota</taxon>
        <taxon>Clostridia</taxon>
        <taxon>Lachnospirales</taxon>
        <taxon>Lachnospiraceae</taxon>
        <taxon>Enterocloster</taxon>
    </lineage>
</organism>
<dbReference type="InterPro" id="IPR012381">
    <property type="entry name" value="EutP_PduV"/>
</dbReference>
<dbReference type="PANTHER" id="PTHR40453:SF1">
    <property type="entry name" value="PROTEIN YOEF"/>
    <property type="match status" value="1"/>
</dbReference>
<dbReference type="EMBL" id="JAKNGE010000002">
    <property type="protein sequence ID" value="MCG4744258.1"/>
    <property type="molecule type" value="Genomic_DNA"/>
</dbReference>